<keyword evidence="2" id="KW-1185">Reference proteome</keyword>
<evidence type="ECO:0008006" key="3">
    <source>
        <dbReference type="Google" id="ProtNLM"/>
    </source>
</evidence>
<dbReference type="STRING" id="1121409.SAMN02745124_03437"/>
<dbReference type="EMBL" id="FQXS01000024">
    <property type="protein sequence ID" value="SHI04471.1"/>
    <property type="molecule type" value="Genomic_DNA"/>
</dbReference>
<gene>
    <name evidence="1" type="ORF">SAMN02745124_03437</name>
</gene>
<sequence>MTSTNDPLASLFSSQTCATLLPPSRADELFEAMFGDAEDGAYDLAIEYIDTHGSTLRFDILLTERPGHCLACNLTYGLPQVFSRHPVLDIAGLVDKIDAILGQRGTVGGWLLGSTSQRSRSLHVIPLTIDYQPTAAL</sequence>
<dbReference type="OrthoDB" id="5457758at2"/>
<dbReference type="RefSeq" id="WP_073377928.1">
    <property type="nucleotide sequence ID" value="NZ_FQXS01000024.1"/>
</dbReference>
<accession>A0A1M5XXB1</accession>
<reference evidence="1 2" key="1">
    <citation type="submission" date="2016-11" db="EMBL/GenBank/DDBJ databases">
        <authorList>
            <person name="Jaros S."/>
            <person name="Januszkiewicz K."/>
            <person name="Wedrychowicz H."/>
        </authorList>
    </citation>
    <scope>NUCLEOTIDE SEQUENCE [LARGE SCALE GENOMIC DNA]</scope>
    <source>
        <strain evidence="1 2">DSM 9705</strain>
    </source>
</reference>
<evidence type="ECO:0000313" key="1">
    <source>
        <dbReference type="EMBL" id="SHI04471.1"/>
    </source>
</evidence>
<name>A0A1M5XXB1_9BACT</name>
<organism evidence="1 2">
    <name type="scientific">Desulfofustis glycolicus DSM 9705</name>
    <dbReference type="NCBI Taxonomy" id="1121409"/>
    <lineage>
        <taxon>Bacteria</taxon>
        <taxon>Pseudomonadati</taxon>
        <taxon>Thermodesulfobacteriota</taxon>
        <taxon>Desulfobulbia</taxon>
        <taxon>Desulfobulbales</taxon>
        <taxon>Desulfocapsaceae</taxon>
        <taxon>Desulfofustis</taxon>
    </lineage>
</organism>
<evidence type="ECO:0000313" key="2">
    <source>
        <dbReference type="Proteomes" id="UP000184139"/>
    </source>
</evidence>
<dbReference type="Proteomes" id="UP000184139">
    <property type="component" value="Unassembled WGS sequence"/>
</dbReference>
<protein>
    <recommendedName>
        <fullName evidence="3">Pancreas/duodenum homeobox protein 1</fullName>
    </recommendedName>
</protein>
<proteinExistence type="predicted"/>
<dbReference type="AlphaFoldDB" id="A0A1M5XXB1"/>